<name>A0A2N5Y0Z8_9GAMM</name>
<evidence type="ECO:0000256" key="5">
    <source>
        <dbReference type="ARBA" id="ARBA00022982"/>
    </source>
</evidence>
<protein>
    <recommendedName>
        <fullName evidence="6">Ion-translocating oxidoreductase complex subunit G</fullName>
        <ecNumber evidence="6">7.-.-.-</ecNumber>
    </recommendedName>
    <alternativeName>
        <fullName evidence="6">Rnf electron transport complex subunit G</fullName>
    </alternativeName>
</protein>
<organism evidence="9 10">
    <name type="scientific">Kineobactrum sediminis</name>
    <dbReference type="NCBI Taxonomy" id="1905677"/>
    <lineage>
        <taxon>Bacteria</taxon>
        <taxon>Pseudomonadati</taxon>
        <taxon>Pseudomonadota</taxon>
        <taxon>Gammaproteobacteria</taxon>
        <taxon>Cellvibrionales</taxon>
        <taxon>Halieaceae</taxon>
        <taxon>Kineobactrum</taxon>
    </lineage>
</organism>
<keyword evidence="6" id="KW-1003">Cell membrane</keyword>
<feature type="domain" description="FMN-binding" evidence="8">
    <location>
        <begin position="103"/>
        <end position="195"/>
    </location>
</feature>
<dbReference type="EC" id="7.-.-.-" evidence="6"/>
<dbReference type="SMART" id="SM00900">
    <property type="entry name" value="FMN_bind"/>
    <property type="match status" value="1"/>
</dbReference>
<feature type="modified residue" description="FMN phosphoryl threonine" evidence="6">
    <location>
        <position position="178"/>
    </location>
</feature>
<dbReference type="Proteomes" id="UP000234845">
    <property type="component" value="Unassembled WGS sequence"/>
</dbReference>
<dbReference type="Pfam" id="PF04205">
    <property type="entry name" value="FMN_bind"/>
    <property type="match status" value="1"/>
</dbReference>
<comment type="function">
    <text evidence="6">Part of a membrane-bound complex that couples electron transfer with translocation of ions across the membrane.</text>
</comment>
<proteinExistence type="inferred from homology"/>
<keyword evidence="6 7" id="KW-0472">Membrane</keyword>
<evidence type="ECO:0000256" key="2">
    <source>
        <dbReference type="ARBA" id="ARBA00022553"/>
    </source>
</evidence>
<evidence type="ECO:0000313" key="10">
    <source>
        <dbReference type="Proteomes" id="UP000234845"/>
    </source>
</evidence>
<keyword evidence="2 6" id="KW-0597">Phosphoprotein</keyword>
<evidence type="ECO:0000256" key="3">
    <source>
        <dbReference type="ARBA" id="ARBA00022630"/>
    </source>
</evidence>
<comment type="caution">
    <text evidence="9">The sequence shown here is derived from an EMBL/GenBank/DDBJ whole genome shotgun (WGS) entry which is preliminary data.</text>
</comment>
<dbReference type="PANTHER" id="PTHR36118">
    <property type="entry name" value="ION-TRANSLOCATING OXIDOREDUCTASE COMPLEX SUBUNIT G"/>
    <property type="match status" value="1"/>
</dbReference>
<keyword evidence="5 6" id="KW-0249">Electron transport</keyword>
<dbReference type="NCBIfam" id="TIGR01947">
    <property type="entry name" value="rnfG"/>
    <property type="match status" value="1"/>
</dbReference>
<evidence type="ECO:0000256" key="7">
    <source>
        <dbReference type="SAM" id="Phobius"/>
    </source>
</evidence>
<comment type="cofactor">
    <cofactor evidence="6">
        <name>FMN</name>
        <dbReference type="ChEBI" id="CHEBI:58210"/>
    </cofactor>
</comment>
<sequence length="216" mass="23483">MLGQSITRNSALLALFALVTALLITGTYLLTRDTIAQERRQAEQRALLEVVPRERHDNSMLDDTLPLPADTPGLGLREDRQLYIARQGDKAVAVIVPVLVRDGYSGDIELIVGVNRDGSIAGVRALNHRETPGLGDKIDLRKSDWILDFNGRSLDSPPPQRWGVKKDGGVFDQFTGATITPRAVVAGVLRALLFVESHRAIVFATPADKPATGDQA</sequence>
<evidence type="ECO:0000256" key="6">
    <source>
        <dbReference type="HAMAP-Rule" id="MF_00479"/>
    </source>
</evidence>
<keyword evidence="6" id="KW-1278">Translocase</keyword>
<evidence type="ECO:0000259" key="8">
    <source>
        <dbReference type="SMART" id="SM00900"/>
    </source>
</evidence>
<keyword evidence="3 6" id="KW-0285">Flavoprotein</keyword>
<dbReference type="InterPro" id="IPR007329">
    <property type="entry name" value="FMN-bd"/>
</dbReference>
<dbReference type="GO" id="GO:0009055">
    <property type="term" value="F:electron transfer activity"/>
    <property type="evidence" value="ECO:0007669"/>
    <property type="project" value="InterPro"/>
</dbReference>
<dbReference type="OrthoDB" id="9784165at2"/>
<keyword evidence="6" id="KW-0997">Cell inner membrane</keyword>
<evidence type="ECO:0000256" key="1">
    <source>
        <dbReference type="ARBA" id="ARBA00022448"/>
    </source>
</evidence>
<evidence type="ECO:0000256" key="4">
    <source>
        <dbReference type="ARBA" id="ARBA00022643"/>
    </source>
</evidence>
<dbReference type="NCBIfam" id="NF002519">
    <property type="entry name" value="PRK01908.1"/>
    <property type="match status" value="1"/>
</dbReference>
<comment type="subcellular location">
    <subcellularLocation>
        <location evidence="6">Cell inner membrane</location>
        <topology evidence="6">Single-pass membrane protein</topology>
    </subcellularLocation>
</comment>
<dbReference type="PIRSF" id="PIRSF006091">
    <property type="entry name" value="E_trnsport_RnfG"/>
    <property type="match status" value="1"/>
</dbReference>
<keyword evidence="1 6" id="KW-0813">Transport</keyword>
<dbReference type="GO" id="GO:0010181">
    <property type="term" value="F:FMN binding"/>
    <property type="evidence" value="ECO:0007669"/>
    <property type="project" value="InterPro"/>
</dbReference>
<keyword evidence="6 7" id="KW-1133">Transmembrane helix</keyword>
<dbReference type="HAMAP" id="MF_00479">
    <property type="entry name" value="RsxG_RnfG"/>
    <property type="match status" value="1"/>
</dbReference>
<keyword evidence="4 6" id="KW-0288">FMN</keyword>
<comment type="similarity">
    <text evidence="6">Belongs to the RnfG family.</text>
</comment>
<evidence type="ECO:0000313" key="9">
    <source>
        <dbReference type="EMBL" id="PLW82061.1"/>
    </source>
</evidence>
<dbReference type="GO" id="GO:0022900">
    <property type="term" value="P:electron transport chain"/>
    <property type="evidence" value="ECO:0007669"/>
    <property type="project" value="UniProtKB-UniRule"/>
</dbReference>
<keyword evidence="10" id="KW-1185">Reference proteome</keyword>
<dbReference type="RefSeq" id="WP_101521996.1">
    <property type="nucleotide sequence ID" value="NZ_PKLZ01000009.1"/>
</dbReference>
<feature type="transmembrane region" description="Helical" evidence="7">
    <location>
        <begin position="12"/>
        <end position="31"/>
    </location>
</feature>
<reference evidence="10" key="1">
    <citation type="submission" date="2017-11" db="EMBL/GenBank/DDBJ databases">
        <title>The draft genome sequence of Chromatocurvus sp. F02.</title>
        <authorList>
            <person name="Du Z.-J."/>
            <person name="Chang Y.-Q."/>
        </authorList>
    </citation>
    <scope>NUCLEOTIDE SEQUENCE [LARGE SCALE GENOMIC DNA]</scope>
    <source>
        <strain evidence="10">F02</strain>
    </source>
</reference>
<gene>
    <name evidence="6" type="primary">rnfG</name>
    <name evidence="9" type="ORF">CWI75_12425</name>
</gene>
<dbReference type="AlphaFoldDB" id="A0A2N5Y0Z8"/>
<dbReference type="PANTHER" id="PTHR36118:SF1">
    <property type="entry name" value="ION-TRANSLOCATING OXIDOREDUCTASE COMPLEX SUBUNIT G"/>
    <property type="match status" value="1"/>
</dbReference>
<accession>A0A2N5Y0Z8</accession>
<comment type="subunit">
    <text evidence="6">The complex is composed of six subunits: RnfA, RnfB, RnfC, RnfD, RnfE and RnfG.</text>
</comment>
<dbReference type="InterPro" id="IPR010209">
    <property type="entry name" value="Ion_transpt_RnfG/RsxG"/>
</dbReference>
<dbReference type="EMBL" id="PKLZ01000009">
    <property type="protein sequence ID" value="PLW82061.1"/>
    <property type="molecule type" value="Genomic_DNA"/>
</dbReference>
<keyword evidence="6 7" id="KW-0812">Transmembrane</keyword>
<dbReference type="GO" id="GO:0005886">
    <property type="term" value="C:plasma membrane"/>
    <property type="evidence" value="ECO:0007669"/>
    <property type="project" value="UniProtKB-SubCell"/>
</dbReference>